<dbReference type="RefSeq" id="XP_003042585.1">
    <property type="nucleotide sequence ID" value="XM_003042539.1"/>
</dbReference>
<gene>
    <name evidence="4" type="ORF">NECHADRAFT_42336</name>
</gene>
<name>C7ZGR9_FUSV7</name>
<dbReference type="Gene3D" id="3.40.710.10">
    <property type="entry name" value="DD-peptidase/beta-lactamase superfamily"/>
    <property type="match status" value="1"/>
</dbReference>
<dbReference type="InterPro" id="IPR021860">
    <property type="entry name" value="Peptidase_S12_Pab87-rel_C"/>
</dbReference>
<evidence type="ECO:0000256" key="1">
    <source>
        <dbReference type="ARBA" id="ARBA00038215"/>
    </source>
</evidence>
<dbReference type="Proteomes" id="UP000005206">
    <property type="component" value="Chromosome 6"/>
</dbReference>
<proteinExistence type="inferred from homology"/>
<feature type="domain" description="Beta-lactamase-related" evidence="2">
    <location>
        <begin position="50"/>
        <end position="405"/>
    </location>
</feature>
<accession>C7ZGR9</accession>
<dbReference type="InterPro" id="IPR001466">
    <property type="entry name" value="Beta-lactam-related"/>
</dbReference>
<dbReference type="AlphaFoldDB" id="C7ZGR9"/>
<dbReference type="VEuPathDB" id="FungiDB:NECHADRAFT_42336"/>
<dbReference type="EMBL" id="GG698925">
    <property type="protein sequence ID" value="EEU36872.1"/>
    <property type="molecule type" value="Genomic_DNA"/>
</dbReference>
<protein>
    <recommendedName>
        <fullName evidence="6">Beta-lactamase-related domain-containing protein</fullName>
    </recommendedName>
</protein>
<sequence length="571" mass="63260">MDEHRGLTSLVGAAGACKRLLKRPLLSFKLTPAHTARPSLSARLDGCKSKIEELMRIAGTAGLSFGVYRQGEPAYFANFGHRNVEDKSPVDEETIFPGCSLTKMFVAMALGRAVDEGKLAWDTRVKDLLPDFDIDNRVLRESMTVTDILAHRTGMSIADFYLGSENNIVISHDDSLKFINDQVPIKPFRQEFQYNNLGYELAGLILDRVSGSWVDAVHNAFFDPFGMKRTYIGRPPSDVENVSRAYNTLENATSVEIPTVKSGRGTFGGSSGGIFTCVADLLKGYAAVMDAVTDQFSTAAASTPSSQIKLAQDLFSAKIPMAQPTYQEASYGFGLARVQLPGPMGHIGMNPGLINGQMPTVAKGIGSTLAFYHQGSLPGALSAIAMVPEHRTAVVVMTNSLSLNDCPDWVLQLLLEEILDAPNRNDYVKLSKESAEKSLQWFKDTSAALDKERINNTSPKPLEAYVGTYWNKKHYLRIDVTLDDGELSWALQGLESEKFKLDHYENNTFLWLKSRDYMASRGRWVDQPPVFWKLTFRESKDGSISSLNWVHDPDVPDGEEYYKEGKYASKV</sequence>
<comment type="similarity">
    <text evidence="1">Belongs to the peptidase S12 family.</text>
</comment>
<evidence type="ECO:0000259" key="3">
    <source>
        <dbReference type="Pfam" id="PF11954"/>
    </source>
</evidence>
<dbReference type="SUPFAM" id="SSF56601">
    <property type="entry name" value="beta-lactamase/transpeptidase-like"/>
    <property type="match status" value="1"/>
</dbReference>
<dbReference type="Gene3D" id="2.40.128.600">
    <property type="match status" value="1"/>
</dbReference>
<dbReference type="PANTHER" id="PTHR46825:SF14">
    <property type="entry name" value="BETA-LACTAMASE-RELATED DOMAIN-CONTAINING PROTEIN"/>
    <property type="match status" value="1"/>
</dbReference>
<evidence type="ECO:0008006" key="6">
    <source>
        <dbReference type="Google" id="ProtNLM"/>
    </source>
</evidence>
<evidence type="ECO:0000313" key="4">
    <source>
        <dbReference type="EMBL" id="EEU36872.1"/>
    </source>
</evidence>
<dbReference type="InParanoid" id="C7ZGR9"/>
<dbReference type="InterPro" id="IPR050491">
    <property type="entry name" value="AmpC-like"/>
</dbReference>
<dbReference type="GeneID" id="9669970"/>
<dbReference type="HOGENOM" id="CLU_020027_14_2_1"/>
<dbReference type="Pfam" id="PF11954">
    <property type="entry name" value="DUF3471"/>
    <property type="match status" value="1"/>
</dbReference>
<evidence type="ECO:0000313" key="5">
    <source>
        <dbReference type="Proteomes" id="UP000005206"/>
    </source>
</evidence>
<dbReference type="eggNOG" id="ENOG502QQBX">
    <property type="taxonomic scope" value="Eukaryota"/>
</dbReference>
<keyword evidence="5" id="KW-1185">Reference proteome</keyword>
<reference evidence="4 5" key="1">
    <citation type="journal article" date="2009" name="PLoS Genet.">
        <title>The genome of Nectria haematococca: contribution of supernumerary chromosomes to gene expansion.</title>
        <authorList>
            <person name="Coleman J.J."/>
            <person name="Rounsley S.D."/>
            <person name="Rodriguez-Carres M."/>
            <person name="Kuo A."/>
            <person name="Wasmann C.C."/>
            <person name="Grimwood J."/>
            <person name="Schmutz J."/>
            <person name="Taga M."/>
            <person name="White G.J."/>
            <person name="Zhou S."/>
            <person name="Schwartz D.C."/>
            <person name="Freitag M."/>
            <person name="Ma L.J."/>
            <person name="Danchin E.G."/>
            <person name="Henrissat B."/>
            <person name="Coutinho P.M."/>
            <person name="Nelson D.R."/>
            <person name="Straney D."/>
            <person name="Napoli C.A."/>
            <person name="Barker B.M."/>
            <person name="Gribskov M."/>
            <person name="Rep M."/>
            <person name="Kroken S."/>
            <person name="Molnar I."/>
            <person name="Rensing C."/>
            <person name="Kennell J.C."/>
            <person name="Zamora J."/>
            <person name="Farman M.L."/>
            <person name="Selker E.U."/>
            <person name="Salamov A."/>
            <person name="Shapiro H."/>
            <person name="Pangilinan J."/>
            <person name="Lindquist E."/>
            <person name="Lamers C."/>
            <person name="Grigoriev I.V."/>
            <person name="Geiser D.M."/>
            <person name="Covert S.F."/>
            <person name="Temporini E."/>
            <person name="Vanetten H.D."/>
        </authorList>
    </citation>
    <scope>NUCLEOTIDE SEQUENCE [LARGE SCALE GENOMIC DNA]</scope>
    <source>
        <strain evidence="5">ATCC MYA-4622 / CBS 123669 / FGSC 9596 / NRRL 45880 / 77-13-4</strain>
    </source>
</reference>
<dbReference type="InterPro" id="IPR012338">
    <property type="entry name" value="Beta-lactam/transpept-like"/>
</dbReference>
<dbReference type="KEGG" id="nhe:NECHADRAFT_42336"/>
<dbReference type="PROSITE" id="PS51257">
    <property type="entry name" value="PROKAR_LIPOPROTEIN"/>
    <property type="match status" value="1"/>
</dbReference>
<dbReference type="OrthoDB" id="5946976at2759"/>
<organism evidence="4 5">
    <name type="scientific">Fusarium vanettenii (strain ATCC MYA-4622 / CBS 123669 / FGSC 9596 / NRRL 45880 / 77-13-4)</name>
    <name type="common">Fusarium solani subsp. pisi</name>
    <dbReference type="NCBI Taxonomy" id="660122"/>
    <lineage>
        <taxon>Eukaryota</taxon>
        <taxon>Fungi</taxon>
        <taxon>Dikarya</taxon>
        <taxon>Ascomycota</taxon>
        <taxon>Pezizomycotina</taxon>
        <taxon>Sordariomycetes</taxon>
        <taxon>Hypocreomycetidae</taxon>
        <taxon>Hypocreales</taxon>
        <taxon>Nectriaceae</taxon>
        <taxon>Fusarium</taxon>
        <taxon>Fusarium solani species complex</taxon>
        <taxon>Fusarium vanettenii</taxon>
    </lineage>
</organism>
<dbReference type="PANTHER" id="PTHR46825">
    <property type="entry name" value="D-ALANYL-D-ALANINE-CARBOXYPEPTIDASE/ENDOPEPTIDASE AMPH"/>
    <property type="match status" value="1"/>
</dbReference>
<dbReference type="Pfam" id="PF00144">
    <property type="entry name" value="Beta-lactamase"/>
    <property type="match status" value="1"/>
</dbReference>
<evidence type="ECO:0000259" key="2">
    <source>
        <dbReference type="Pfam" id="PF00144"/>
    </source>
</evidence>
<dbReference type="OMA" id="EYVGTYW"/>
<feature type="domain" description="Peptidase S12 Pab87-related C-terminal" evidence="3">
    <location>
        <begin position="455"/>
        <end position="554"/>
    </location>
</feature>